<dbReference type="EC" id="7.1.1.-" evidence="7"/>
<evidence type="ECO:0000256" key="8">
    <source>
        <dbReference type="SAM" id="Phobius"/>
    </source>
</evidence>
<keyword evidence="6 8" id="KW-0472">Membrane</keyword>
<organism evidence="9 10">
    <name type="scientific">Pelobacter propionicus (strain DSM 2379 / NBRC 103807 / OttBd1)</name>
    <dbReference type="NCBI Taxonomy" id="338966"/>
    <lineage>
        <taxon>Bacteria</taxon>
        <taxon>Pseudomonadati</taxon>
        <taxon>Thermodesulfobacteriota</taxon>
        <taxon>Desulfuromonadia</taxon>
        <taxon>Desulfuromonadales</taxon>
        <taxon>Desulfuromonadaceae</taxon>
        <taxon>Pelobacter</taxon>
    </lineage>
</organism>
<protein>
    <recommendedName>
        <fullName evidence="7">NADH-quinone oxidoreductase subunit</fullName>
        <ecNumber evidence="7">7.1.1.-</ecNumber>
    </recommendedName>
</protein>
<evidence type="ECO:0000313" key="9">
    <source>
        <dbReference type="EMBL" id="ABK98223.1"/>
    </source>
</evidence>
<accession>A1ALK3</accession>
<evidence type="ECO:0000313" key="10">
    <source>
        <dbReference type="Proteomes" id="UP000006732"/>
    </source>
</evidence>
<evidence type="ECO:0000256" key="6">
    <source>
        <dbReference type="ARBA" id="ARBA00023136"/>
    </source>
</evidence>
<dbReference type="GO" id="GO:0048038">
    <property type="term" value="F:quinone binding"/>
    <property type="evidence" value="ECO:0007669"/>
    <property type="project" value="UniProtKB-KW"/>
</dbReference>
<feature type="transmembrane region" description="Helical" evidence="8">
    <location>
        <begin position="87"/>
        <end position="107"/>
    </location>
</feature>
<name>A1ALK3_PELPD</name>
<keyword evidence="10" id="KW-1185">Reference proteome</keyword>
<keyword evidence="3" id="KW-0813">Transport</keyword>
<evidence type="ECO:0000256" key="1">
    <source>
        <dbReference type="ARBA" id="ARBA00004370"/>
    </source>
</evidence>
<gene>
    <name evidence="9" type="ordered locus">Ppro_0592</name>
</gene>
<evidence type="ECO:0000256" key="4">
    <source>
        <dbReference type="ARBA" id="ARBA00022692"/>
    </source>
</evidence>
<keyword evidence="5 8" id="KW-1133">Transmembrane helix</keyword>
<dbReference type="Proteomes" id="UP000006732">
    <property type="component" value="Chromosome"/>
</dbReference>
<dbReference type="EMBL" id="CP000482">
    <property type="protein sequence ID" value="ABK98223.1"/>
    <property type="molecule type" value="Genomic_DNA"/>
</dbReference>
<sequence length="111" mass="12223">MTTLLLAPPIAFLLITLVVSIELWSFKAITAKGTPCKGKRKPYACGEDITRHRTQPDYSQFFSIAFFFTIMHVVVMIIATIPPGSLASSALAVLFTLCAALGLFVLFRRNN</sequence>
<dbReference type="InterPro" id="IPR000440">
    <property type="entry name" value="NADH_UbQ/plastoQ_OxRdtase_su3"/>
</dbReference>
<feature type="transmembrane region" description="Helical" evidence="8">
    <location>
        <begin position="61"/>
        <end position="81"/>
    </location>
</feature>
<dbReference type="AlphaFoldDB" id="A1ALK3"/>
<dbReference type="Pfam" id="PF00507">
    <property type="entry name" value="Oxidored_q4"/>
    <property type="match status" value="1"/>
</dbReference>
<reference evidence="9 10" key="1">
    <citation type="submission" date="2006-10" db="EMBL/GenBank/DDBJ databases">
        <title>Complete sequence of chromosome of Pelobacter propionicus DSM 2379.</title>
        <authorList>
            <consortium name="US DOE Joint Genome Institute"/>
            <person name="Copeland A."/>
            <person name="Lucas S."/>
            <person name="Lapidus A."/>
            <person name="Barry K."/>
            <person name="Detter J.C."/>
            <person name="Glavina del Rio T."/>
            <person name="Hammon N."/>
            <person name="Israni S."/>
            <person name="Dalin E."/>
            <person name="Tice H."/>
            <person name="Pitluck S."/>
            <person name="Saunders E."/>
            <person name="Brettin T."/>
            <person name="Bruce D."/>
            <person name="Han C."/>
            <person name="Tapia R."/>
            <person name="Schmutz J."/>
            <person name="Larimer F."/>
            <person name="Land M."/>
            <person name="Hauser L."/>
            <person name="Kyrpides N."/>
            <person name="Kim E."/>
            <person name="Lovley D."/>
            <person name="Richardson P."/>
        </authorList>
    </citation>
    <scope>NUCLEOTIDE SEQUENCE [LARGE SCALE GENOMIC DNA]</scope>
    <source>
        <strain evidence="10">DSM 2379 / NBRC 103807 / OttBd1</strain>
    </source>
</reference>
<comment type="catalytic activity">
    <reaction evidence="7">
        <text>a quinone + NADH + 5 H(+)(in) = a quinol + NAD(+) + 4 H(+)(out)</text>
        <dbReference type="Rhea" id="RHEA:57888"/>
        <dbReference type="ChEBI" id="CHEBI:15378"/>
        <dbReference type="ChEBI" id="CHEBI:24646"/>
        <dbReference type="ChEBI" id="CHEBI:57540"/>
        <dbReference type="ChEBI" id="CHEBI:57945"/>
        <dbReference type="ChEBI" id="CHEBI:132124"/>
    </reaction>
</comment>
<dbReference type="STRING" id="338966.Ppro_0592"/>
<keyword evidence="4 7" id="KW-0812">Transmembrane</keyword>
<proteinExistence type="inferred from homology"/>
<dbReference type="Gene3D" id="1.20.58.1610">
    <property type="entry name" value="NADH:ubiquinone/plastoquinone oxidoreductase, chain 3"/>
    <property type="match status" value="1"/>
</dbReference>
<comment type="function">
    <text evidence="7">NDH-1 shuttles electrons from NADH, via FMN and iron-sulfur (Fe-S) centers, to quinones in the respiratory chain.</text>
</comment>
<comment type="subcellular location">
    <subcellularLocation>
        <location evidence="7">Cell membrane</location>
        <topology evidence="7">Multi-pass membrane protein</topology>
    </subcellularLocation>
    <subcellularLocation>
        <location evidence="1">Membrane</location>
    </subcellularLocation>
</comment>
<dbReference type="KEGG" id="ppd:Ppro_0592"/>
<keyword evidence="7" id="KW-0520">NAD</keyword>
<dbReference type="RefSeq" id="WP_011734536.1">
    <property type="nucleotide sequence ID" value="NC_008609.1"/>
</dbReference>
<evidence type="ECO:0000256" key="7">
    <source>
        <dbReference type="RuleBase" id="RU003639"/>
    </source>
</evidence>
<comment type="similarity">
    <text evidence="2 7">Belongs to the complex I subunit 3 family.</text>
</comment>
<feature type="transmembrane region" description="Helical" evidence="8">
    <location>
        <begin position="6"/>
        <end position="24"/>
    </location>
</feature>
<dbReference type="InterPro" id="IPR038430">
    <property type="entry name" value="NDAH_ubi_oxred_su3_sf"/>
</dbReference>
<dbReference type="GO" id="GO:0005886">
    <property type="term" value="C:plasma membrane"/>
    <property type="evidence" value="ECO:0007669"/>
    <property type="project" value="UniProtKB-SubCell"/>
</dbReference>
<keyword evidence="7" id="KW-0874">Quinone</keyword>
<evidence type="ECO:0000256" key="5">
    <source>
        <dbReference type="ARBA" id="ARBA00022989"/>
    </source>
</evidence>
<dbReference type="HOGENOM" id="CLU_2131073_0_0_7"/>
<evidence type="ECO:0000256" key="3">
    <source>
        <dbReference type="ARBA" id="ARBA00022448"/>
    </source>
</evidence>
<evidence type="ECO:0000256" key="2">
    <source>
        <dbReference type="ARBA" id="ARBA00008472"/>
    </source>
</evidence>
<dbReference type="GO" id="GO:0008137">
    <property type="term" value="F:NADH dehydrogenase (ubiquinone) activity"/>
    <property type="evidence" value="ECO:0007669"/>
    <property type="project" value="InterPro"/>
</dbReference>